<feature type="region of interest" description="Disordered" evidence="5">
    <location>
        <begin position="464"/>
        <end position="496"/>
    </location>
</feature>
<dbReference type="InterPro" id="IPR000232">
    <property type="entry name" value="HSF_DNA-bd"/>
</dbReference>
<feature type="region of interest" description="Disordered" evidence="5">
    <location>
        <begin position="64"/>
        <end position="92"/>
    </location>
</feature>
<comment type="similarity">
    <text evidence="4">Belongs to the HSF family.</text>
</comment>
<protein>
    <recommendedName>
        <fullName evidence="6">HSF-type DNA-binding domain-containing protein</fullName>
    </recommendedName>
</protein>
<dbReference type="EMBL" id="CM000610">
    <property type="protein sequence ID" value="EEC48916.1"/>
    <property type="molecule type" value="Genomic_DNA"/>
</dbReference>
<proteinExistence type="inferred from homology"/>
<dbReference type="SMART" id="SM00415">
    <property type="entry name" value="HSF"/>
    <property type="match status" value="1"/>
</dbReference>
<evidence type="ECO:0000256" key="3">
    <source>
        <dbReference type="ARBA" id="ARBA00023242"/>
    </source>
</evidence>
<feature type="compositionally biased region" description="Basic and acidic residues" evidence="5">
    <location>
        <begin position="240"/>
        <end position="253"/>
    </location>
</feature>
<keyword evidence="2" id="KW-0238">DNA-binding</keyword>
<dbReference type="GO" id="GO:0005634">
    <property type="term" value="C:nucleus"/>
    <property type="evidence" value="ECO:0007669"/>
    <property type="project" value="UniProtKB-SubCell"/>
</dbReference>
<evidence type="ECO:0000256" key="2">
    <source>
        <dbReference type="ARBA" id="ARBA00023125"/>
    </source>
</evidence>
<reference evidence="8" key="2">
    <citation type="submission" date="2008-08" db="EMBL/GenBank/DDBJ databases">
        <authorList>
            <consortium name="Diatom Consortium"/>
            <person name="Grigoriev I."/>
            <person name="Grimwood J."/>
            <person name="Kuo A."/>
            <person name="Otillar R.P."/>
            <person name="Salamov A."/>
            <person name="Detter J.C."/>
            <person name="Lindquist E."/>
            <person name="Shapiro H."/>
            <person name="Lucas S."/>
            <person name="Glavina del Rio T."/>
            <person name="Pitluck S."/>
            <person name="Rokhsar D."/>
            <person name="Bowler C."/>
        </authorList>
    </citation>
    <scope>GENOME REANNOTATION</scope>
    <source>
        <strain evidence="8">CCAP 1055/1</strain>
    </source>
</reference>
<feature type="compositionally biased region" description="Polar residues" evidence="5">
    <location>
        <begin position="254"/>
        <end position="266"/>
    </location>
</feature>
<evidence type="ECO:0000256" key="4">
    <source>
        <dbReference type="RuleBase" id="RU004020"/>
    </source>
</evidence>
<dbReference type="PANTHER" id="PTHR10015">
    <property type="entry name" value="HEAT SHOCK TRANSCRIPTION FACTOR"/>
    <property type="match status" value="1"/>
</dbReference>
<feature type="region of interest" description="Disordered" evidence="5">
    <location>
        <begin position="393"/>
        <end position="425"/>
    </location>
</feature>
<name>B7FYG5_PHATC</name>
<dbReference type="Gene3D" id="1.10.10.10">
    <property type="entry name" value="Winged helix-like DNA-binding domain superfamily/Winged helix DNA-binding domain"/>
    <property type="match status" value="1"/>
</dbReference>
<gene>
    <name evidence="7" type="ORF">PHATRDRAFT_35419</name>
</gene>
<comment type="subcellular location">
    <subcellularLocation>
        <location evidence="1">Nucleus</location>
    </subcellularLocation>
</comment>
<dbReference type="SUPFAM" id="SSF46785">
    <property type="entry name" value="Winged helix' DNA-binding domain"/>
    <property type="match status" value="1"/>
</dbReference>
<dbReference type="Pfam" id="PF00447">
    <property type="entry name" value="HSF_DNA-bind"/>
    <property type="match status" value="1"/>
</dbReference>
<feature type="region of interest" description="Disordered" evidence="5">
    <location>
        <begin position="240"/>
        <end position="268"/>
    </location>
</feature>
<keyword evidence="8" id="KW-1185">Reference proteome</keyword>
<dbReference type="InterPro" id="IPR036388">
    <property type="entry name" value="WH-like_DNA-bd_sf"/>
</dbReference>
<organism evidence="7 8">
    <name type="scientific">Phaeodactylum tricornutum (strain CCAP 1055/1)</name>
    <dbReference type="NCBI Taxonomy" id="556484"/>
    <lineage>
        <taxon>Eukaryota</taxon>
        <taxon>Sar</taxon>
        <taxon>Stramenopiles</taxon>
        <taxon>Ochrophyta</taxon>
        <taxon>Bacillariophyta</taxon>
        <taxon>Bacillariophyceae</taxon>
        <taxon>Bacillariophycidae</taxon>
        <taxon>Naviculales</taxon>
        <taxon>Phaeodactylaceae</taxon>
        <taxon>Phaeodactylum</taxon>
    </lineage>
</organism>
<dbReference type="GO" id="GO:0043565">
    <property type="term" value="F:sequence-specific DNA binding"/>
    <property type="evidence" value="ECO:0007669"/>
    <property type="project" value="InterPro"/>
</dbReference>
<dbReference type="HOGENOM" id="CLU_550411_0_0_1"/>
<sequence>MEANSTTASEGTGQSSLKPVAVSSTSSLDSFFATNFASGTSPIADTGSPAYEHTLDFTMNATSETASEPTDTTTQQYIPHSSAGLSSTSSVISPATTQPMPAGHQLSILNPLMLPSAQVPMLSTAAGNVPIPGTPGNNSIPEFLYQLTKMLTDNNRDIIEWTNGKIEVHSPHKLEAQVLHKYFRHSKFASFQRQLNYFGFRKLAGKGKMAPCSYVNEDSKGDIGSLLLIKRKTTASISLKDKDKLSGKKRDAPTSKSPKIQPTSNDPPLVNPVLAGILYRSKGASSAPAGLLPDTAKLRPSVLSQSNIKPGSSHQALAQTAVGRGIRHGYTAASCGKSVPRQALSTNSKAEAMTSASASSSQSDLASAALNHSSFTFPESTVDSLSQLASNYQNTLTGGQSNDVEVEAEPTPLEQLRSRTTSPSGSHNNYVCFLSRNSSLVDLAMIPGIDEDLQPSTDTNSYGLSFVDFPNPEVHPSSSSVATGNSADEQGESASK</sequence>
<evidence type="ECO:0000313" key="7">
    <source>
        <dbReference type="EMBL" id="EEC48916.1"/>
    </source>
</evidence>
<dbReference type="OrthoDB" id="60033at2759"/>
<dbReference type="InterPro" id="IPR036390">
    <property type="entry name" value="WH_DNA-bd_sf"/>
</dbReference>
<feature type="compositionally biased region" description="Polar residues" evidence="5">
    <location>
        <begin position="393"/>
        <end position="403"/>
    </location>
</feature>
<dbReference type="RefSeq" id="XP_002179930.1">
    <property type="nucleotide sequence ID" value="XM_002179894.1"/>
</dbReference>
<evidence type="ECO:0000313" key="8">
    <source>
        <dbReference type="Proteomes" id="UP000000759"/>
    </source>
</evidence>
<dbReference type="AlphaFoldDB" id="B7FYG5"/>
<accession>B7FYG5</accession>
<feature type="domain" description="HSF-type DNA-binding" evidence="6">
    <location>
        <begin position="139"/>
        <end position="232"/>
    </location>
</feature>
<dbReference type="GO" id="GO:0003700">
    <property type="term" value="F:DNA-binding transcription factor activity"/>
    <property type="evidence" value="ECO:0007669"/>
    <property type="project" value="InterPro"/>
</dbReference>
<reference evidence="7 8" key="1">
    <citation type="journal article" date="2008" name="Nature">
        <title>The Phaeodactylum genome reveals the evolutionary history of diatom genomes.</title>
        <authorList>
            <person name="Bowler C."/>
            <person name="Allen A.E."/>
            <person name="Badger J.H."/>
            <person name="Grimwood J."/>
            <person name="Jabbari K."/>
            <person name="Kuo A."/>
            <person name="Maheswari U."/>
            <person name="Martens C."/>
            <person name="Maumus F."/>
            <person name="Otillar R.P."/>
            <person name="Rayko E."/>
            <person name="Salamov A."/>
            <person name="Vandepoele K."/>
            <person name="Beszteri B."/>
            <person name="Gruber A."/>
            <person name="Heijde M."/>
            <person name="Katinka M."/>
            <person name="Mock T."/>
            <person name="Valentin K."/>
            <person name="Verret F."/>
            <person name="Berges J.A."/>
            <person name="Brownlee C."/>
            <person name="Cadoret J.P."/>
            <person name="Chiovitti A."/>
            <person name="Choi C.J."/>
            <person name="Coesel S."/>
            <person name="De Martino A."/>
            <person name="Detter J.C."/>
            <person name="Durkin C."/>
            <person name="Falciatore A."/>
            <person name="Fournet J."/>
            <person name="Haruta M."/>
            <person name="Huysman M.J."/>
            <person name="Jenkins B.D."/>
            <person name="Jiroutova K."/>
            <person name="Jorgensen R.E."/>
            <person name="Joubert Y."/>
            <person name="Kaplan A."/>
            <person name="Kroger N."/>
            <person name="Kroth P.G."/>
            <person name="La Roche J."/>
            <person name="Lindquist E."/>
            <person name="Lommer M."/>
            <person name="Martin-Jezequel V."/>
            <person name="Lopez P.J."/>
            <person name="Lucas S."/>
            <person name="Mangogna M."/>
            <person name="McGinnis K."/>
            <person name="Medlin L.K."/>
            <person name="Montsant A."/>
            <person name="Oudot-Le Secq M.P."/>
            <person name="Napoli C."/>
            <person name="Obornik M."/>
            <person name="Parker M.S."/>
            <person name="Petit J.L."/>
            <person name="Porcel B.M."/>
            <person name="Poulsen N."/>
            <person name="Robison M."/>
            <person name="Rychlewski L."/>
            <person name="Rynearson T.A."/>
            <person name="Schmutz J."/>
            <person name="Shapiro H."/>
            <person name="Siaut M."/>
            <person name="Stanley M."/>
            <person name="Sussman M.R."/>
            <person name="Taylor A.R."/>
            <person name="Vardi A."/>
            <person name="von Dassow P."/>
            <person name="Vyverman W."/>
            <person name="Willis A."/>
            <person name="Wyrwicz L.S."/>
            <person name="Rokhsar D.S."/>
            <person name="Weissenbach J."/>
            <person name="Armbrust E.V."/>
            <person name="Green B.R."/>
            <person name="Van de Peer Y."/>
            <person name="Grigoriev I.V."/>
        </authorList>
    </citation>
    <scope>NUCLEOTIDE SEQUENCE [LARGE SCALE GENOMIC DNA]</scope>
    <source>
        <strain evidence="7 8">CCAP 1055/1</strain>
    </source>
</reference>
<evidence type="ECO:0000256" key="1">
    <source>
        <dbReference type="ARBA" id="ARBA00004123"/>
    </source>
</evidence>
<dbReference type="InParanoid" id="B7FYG5"/>
<evidence type="ECO:0000259" key="6">
    <source>
        <dbReference type="SMART" id="SM00415"/>
    </source>
</evidence>
<dbReference type="OMA" id="RQAPEND"/>
<dbReference type="eggNOG" id="KOG0627">
    <property type="taxonomic scope" value="Eukaryota"/>
</dbReference>
<dbReference type="PaxDb" id="2850-Phatr35419"/>
<evidence type="ECO:0000256" key="5">
    <source>
        <dbReference type="SAM" id="MobiDB-lite"/>
    </source>
</evidence>
<dbReference type="KEGG" id="pti:PHATRDRAFT_35419"/>
<keyword evidence="3" id="KW-0539">Nucleus</keyword>
<dbReference type="Proteomes" id="UP000000759">
    <property type="component" value="Chromosome 7"/>
</dbReference>
<dbReference type="PANTHER" id="PTHR10015:SF206">
    <property type="entry name" value="HSF-TYPE DNA-BINDING DOMAIN-CONTAINING PROTEIN"/>
    <property type="match status" value="1"/>
</dbReference>
<dbReference type="GeneID" id="7200452"/>
<feature type="compositionally biased region" description="Polar residues" evidence="5">
    <location>
        <begin position="476"/>
        <end position="496"/>
    </location>
</feature>